<reference evidence="7 8" key="2">
    <citation type="journal article" date="2010" name="Stand. Genomic Sci.">
        <title>Complete genome sequence of Sulfurospirillum deleyianum type strain (5175).</title>
        <authorList>
            <person name="Sikorski J."/>
            <person name="Lapidus A."/>
            <person name="Copeland A."/>
            <person name="Glavina Del Rio T."/>
            <person name="Nolan M."/>
            <person name="Lucas S."/>
            <person name="Chen F."/>
            <person name="Tice H."/>
            <person name="Cheng J.F."/>
            <person name="Saunders E."/>
            <person name="Bruce D."/>
            <person name="Goodwin L."/>
            <person name="Pitluck S."/>
            <person name="Ovchinnikova G."/>
            <person name="Pati A."/>
            <person name="Ivanova N."/>
            <person name="Mavromatis K."/>
            <person name="Chen A."/>
            <person name="Palaniappan K."/>
            <person name="Chain P."/>
            <person name="Land M."/>
            <person name="Hauser L."/>
            <person name="Chang Y.J."/>
            <person name="Jeffries C.D."/>
            <person name="Brettin T."/>
            <person name="Detter J.C."/>
            <person name="Han C."/>
            <person name="Rohde M."/>
            <person name="Lang E."/>
            <person name="Spring S."/>
            <person name="Goker M."/>
            <person name="Bristow J."/>
            <person name="Eisen J.A."/>
            <person name="Markowitz V."/>
            <person name="Hugenholtz P."/>
            <person name="Kyrpides N.C."/>
            <person name="Klenk H.P."/>
        </authorList>
    </citation>
    <scope>NUCLEOTIDE SEQUENCE [LARGE SCALE GENOMIC DNA]</scope>
    <source>
        <strain evidence="8">ATCC 51133 / DSM 6946 / 5175</strain>
    </source>
</reference>
<proteinExistence type="predicted"/>
<dbReference type="OrthoDB" id="5292786at2"/>
<feature type="domain" description="O-antigen ligase-related" evidence="6">
    <location>
        <begin position="192"/>
        <end position="350"/>
    </location>
</feature>
<evidence type="ECO:0000256" key="3">
    <source>
        <dbReference type="ARBA" id="ARBA00022989"/>
    </source>
</evidence>
<dbReference type="KEGG" id="sdl:Sdel_1811"/>
<dbReference type="PANTHER" id="PTHR37422">
    <property type="entry name" value="TEICHURONIC ACID BIOSYNTHESIS PROTEIN TUAE"/>
    <property type="match status" value="1"/>
</dbReference>
<evidence type="ECO:0000256" key="4">
    <source>
        <dbReference type="ARBA" id="ARBA00023136"/>
    </source>
</evidence>
<name>D1B406_SULD5</name>
<feature type="transmembrane region" description="Helical" evidence="5">
    <location>
        <begin position="65"/>
        <end position="85"/>
    </location>
</feature>
<evidence type="ECO:0000256" key="5">
    <source>
        <dbReference type="SAM" id="Phobius"/>
    </source>
</evidence>
<dbReference type="Proteomes" id="UP000002222">
    <property type="component" value="Chromosome"/>
</dbReference>
<dbReference type="Pfam" id="PF04932">
    <property type="entry name" value="Wzy_C"/>
    <property type="match status" value="1"/>
</dbReference>
<dbReference type="RefSeq" id="WP_012857576.1">
    <property type="nucleotide sequence ID" value="NC_013512.1"/>
</dbReference>
<protein>
    <submittedName>
        <fullName evidence="7">O-antigen polymerase</fullName>
    </submittedName>
</protein>
<dbReference type="STRING" id="525898.Sdel_1811"/>
<evidence type="ECO:0000313" key="7">
    <source>
        <dbReference type="EMBL" id="ACZ12826.1"/>
    </source>
</evidence>
<feature type="transmembrane region" description="Helical" evidence="5">
    <location>
        <begin position="334"/>
        <end position="357"/>
    </location>
</feature>
<keyword evidence="2 5" id="KW-0812">Transmembrane</keyword>
<dbReference type="GO" id="GO:0016020">
    <property type="term" value="C:membrane"/>
    <property type="evidence" value="ECO:0007669"/>
    <property type="project" value="UniProtKB-SubCell"/>
</dbReference>
<feature type="transmembrane region" description="Helical" evidence="5">
    <location>
        <begin position="91"/>
        <end position="111"/>
    </location>
</feature>
<feature type="transmembrane region" description="Helical" evidence="5">
    <location>
        <begin position="118"/>
        <end position="139"/>
    </location>
</feature>
<feature type="transmembrane region" description="Helical" evidence="5">
    <location>
        <begin position="208"/>
        <end position="224"/>
    </location>
</feature>
<evidence type="ECO:0000259" key="6">
    <source>
        <dbReference type="Pfam" id="PF04932"/>
    </source>
</evidence>
<organism evidence="7 8">
    <name type="scientific">Sulfurospirillum deleyianum (strain ATCC 51133 / DSM 6946 / 5175)</name>
    <dbReference type="NCBI Taxonomy" id="525898"/>
    <lineage>
        <taxon>Bacteria</taxon>
        <taxon>Pseudomonadati</taxon>
        <taxon>Campylobacterota</taxon>
        <taxon>Epsilonproteobacteria</taxon>
        <taxon>Campylobacterales</taxon>
        <taxon>Sulfurospirillaceae</taxon>
        <taxon>Sulfurospirillum</taxon>
    </lineage>
</organism>
<feature type="transmembrane region" description="Helical" evidence="5">
    <location>
        <begin position="20"/>
        <end position="53"/>
    </location>
</feature>
<dbReference type="AlphaFoldDB" id="D1B406"/>
<dbReference type="InterPro" id="IPR007016">
    <property type="entry name" value="O-antigen_ligase-rel_domated"/>
</dbReference>
<evidence type="ECO:0000256" key="1">
    <source>
        <dbReference type="ARBA" id="ARBA00004141"/>
    </source>
</evidence>
<gene>
    <name evidence="7" type="ordered locus">Sdel_1811</name>
</gene>
<dbReference type="eggNOG" id="COG3307">
    <property type="taxonomic scope" value="Bacteria"/>
</dbReference>
<feature type="transmembrane region" description="Helical" evidence="5">
    <location>
        <begin position="159"/>
        <end position="177"/>
    </location>
</feature>
<feature type="transmembrane region" description="Helical" evidence="5">
    <location>
        <begin position="184"/>
        <end position="202"/>
    </location>
</feature>
<reference evidence="8" key="1">
    <citation type="submission" date="2009-11" db="EMBL/GenBank/DDBJ databases">
        <title>The complete genome of Sulfurospirillum deleyianum DSM 6946.</title>
        <authorList>
            <consortium name="US DOE Joint Genome Institute (JGI-PGF)"/>
            <person name="Lucas S."/>
            <person name="Copeland A."/>
            <person name="Lapidus A."/>
            <person name="Glavina del Rio T."/>
            <person name="Dalin E."/>
            <person name="Tice H."/>
            <person name="Bruce D."/>
            <person name="Goodwin L."/>
            <person name="Pitluck S."/>
            <person name="Kyrpides N."/>
            <person name="Mavromatis K."/>
            <person name="Ivanova N."/>
            <person name="Ovchinnikova G."/>
            <person name="Munk A.C."/>
            <person name="Lu M."/>
            <person name="Brettin T."/>
            <person name="Detter J.C."/>
            <person name="Han C."/>
            <person name="Tapia R."/>
            <person name="Larimer F."/>
            <person name="Land M."/>
            <person name="Hauser L."/>
            <person name="Markowitz V."/>
            <person name="Cheng J.F."/>
            <person name="Hugenholtz P."/>
            <person name="Woyke T."/>
            <person name="Wu D."/>
            <person name="Aumann P."/>
            <person name="Schneider S."/>
            <person name="Lang E."/>
            <person name="Spring S."/>
            <person name="Klenk H.P."/>
            <person name="Eisen J.A."/>
        </authorList>
    </citation>
    <scope>NUCLEOTIDE SEQUENCE [LARGE SCALE GENOMIC DNA]</scope>
    <source>
        <strain evidence="8">ATCC 51133 / DSM 6946 / 5175</strain>
    </source>
</reference>
<evidence type="ECO:0000313" key="8">
    <source>
        <dbReference type="Proteomes" id="UP000002222"/>
    </source>
</evidence>
<keyword evidence="4 5" id="KW-0472">Membrane</keyword>
<feature type="transmembrane region" description="Helical" evidence="5">
    <location>
        <begin position="231"/>
        <end position="249"/>
    </location>
</feature>
<comment type="subcellular location">
    <subcellularLocation>
        <location evidence="1">Membrane</location>
        <topology evidence="1">Multi-pass membrane protein</topology>
    </subcellularLocation>
</comment>
<evidence type="ECO:0000256" key="2">
    <source>
        <dbReference type="ARBA" id="ARBA00022692"/>
    </source>
</evidence>
<dbReference type="EMBL" id="CP001816">
    <property type="protein sequence ID" value="ACZ12826.1"/>
    <property type="molecule type" value="Genomic_DNA"/>
</dbReference>
<dbReference type="HOGENOM" id="CLU_051481_1_0_7"/>
<keyword evidence="3 5" id="KW-1133">Transmembrane helix</keyword>
<dbReference type="PANTHER" id="PTHR37422:SF13">
    <property type="entry name" value="LIPOPOLYSACCHARIDE BIOSYNTHESIS PROTEIN PA4999-RELATED"/>
    <property type="match status" value="1"/>
</dbReference>
<feature type="transmembrane region" description="Helical" evidence="5">
    <location>
        <begin position="369"/>
        <end position="387"/>
    </location>
</feature>
<sequence length="417" mass="47603">MNIAVPLFSYHFETKLEKVTFYSLLLFVLLLPFSKAFMSFCVFYFPLLLFLNFGIKGIWERLKCIPAMLPFFLFIGYMSVTVLWTERFVQANGLLKLYFLLSLIPSLALLVKKEWLKPLVVAFLFSLSVSSALSMGHYLEWWQIRGQAQLNTSPFMNSIHYSVFMAVGAISTLYIMITLKRDRVKQFGLLALSLLLIVTLFLSNGRTGQLSFLVALCWMIVMFFRGNMKLLSGLVFTVFIAAYGIYNGVPQFQKRIDTIFVDVQKMKQGVWNTSIGLRLSYWLLAKEIVLEHPLLGVGYGDYKLAVEEALQKNDFGIEAKAKAFLITNDLHSQYLMVVVQGGLIGLVLFVWFLIALYRLPIQNPVYKRLSLLLLSIYIIGCFPEPLLILLNPLTLFAFFVGLSMAVSSKLDQEKVLH</sequence>
<keyword evidence="8" id="KW-1185">Reference proteome</keyword>
<accession>D1B406</accession>
<dbReference type="InterPro" id="IPR051533">
    <property type="entry name" value="WaaL-like"/>
</dbReference>